<name>A0AAW8NPB9_9GAMM</name>
<dbReference type="EMBL" id="JAPMLD010000002">
    <property type="protein sequence ID" value="MDW4823845.1"/>
    <property type="molecule type" value="Genomic_DNA"/>
</dbReference>
<dbReference type="InterPro" id="IPR024248">
    <property type="entry name" value="DUF2695"/>
</dbReference>
<proteinExistence type="predicted"/>
<comment type="caution">
    <text evidence="1">The sequence shown here is derived from an EMBL/GenBank/DDBJ whole genome shotgun (WGS) entry which is preliminary data.</text>
</comment>
<gene>
    <name evidence="1" type="ORF">OS133_08490</name>
    <name evidence="2" type="ORF">OS134_07220</name>
</gene>
<dbReference type="Proteomes" id="UP001271263">
    <property type="component" value="Unassembled WGS sequence"/>
</dbReference>
<evidence type="ECO:0000313" key="2">
    <source>
        <dbReference type="EMBL" id="MDW4823845.1"/>
    </source>
</evidence>
<dbReference type="Pfam" id="PF10905">
    <property type="entry name" value="DUF2695"/>
    <property type="match status" value="1"/>
</dbReference>
<dbReference type="EMBL" id="JAPMLE010000001">
    <property type="protein sequence ID" value="MDR8523719.1"/>
    <property type="molecule type" value="Genomic_DNA"/>
</dbReference>
<dbReference type="RefSeq" id="WP_310654591.1">
    <property type="nucleotide sequence ID" value="NZ_JAPMLA010000001.1"/>
</dbReference>
<accession>A0AAW8NPB9</accession>
<evidence type="ECO:0000313" key="1">
    <source>
        <dbReference type="EMBL" id="MDR8523719.1"/>
    </source>
</evidence>
<reference evidence="1" key="2">
    <citation type="submission" date="2022-11" db="EMBL/GenBank/DDBJ databases">
        <title>Prophages regulate Shewanella fidelis motility and biofilm formation: implications for gut colonization dynamics in Ciona robusta.</title>
        <authorList>
            <person name="Natarajan O."/>
            <person name="Gibboney S.L."/>
            <person name="Young M.N."/>
            <person name="Lim S.J."/>
            <person name="Pluta N."/>
            <person name="Atkinson C.G.F."/>
            <person name="Leigh B.A."/>
            <person name="Liberti A."/>
            <person name="Kees E."/>
            <person name="Breitbart M."/>
            <person name="Gralnick J."/>
            <person name="Dishaw L.J."/>
        </authorList>
    </citation>
    <scope>NUCLEOTIDE SEQUENCE</scope>
    <source>
        <strain evidence="1">3313</strain>
    </source>
</reference>
<protein>
    <submittedName>
        <fullName evidence="1">DUF2695 domain-containing protein</fullName>
    </submittedName>
</protein>
<dbReference type="AlphaFoldDB" id="A0AAW8NPB9"/>
<evidence type="ECO:0000313" key="3">
    <source>
        <dbReference type="Proteomes" id="UP001259340"/>
    </source>
</evidence>
<sequence length="103" mass="11771">MASKEEKRRRAVLVQMMVAEDTKKAIEEMPISLAHLGQLFDYLDVELEEGCDHTPKITTAFLTSNNLNTETILHWLQEQGGFCDCEILANVEESWENEISKNT</sequence>
<evidence type="ECO:0000313" key="4">
    <source>
        <dbReference type="Proteomes" id="UP001271263"/>
    </source>
</evidence>
<dbReference type="Proteomes" id="UP001259340">
    <property type="component" value="Unassembled WGS sequence"/>
</dbReference>
<organism evidence="1 3">
    <name type="scientific">Shewanella fidelis</name>
    <dbReference type="NCBI Taxonomy" id="173509"/>
    <lineage>
        <taxon>Bacteria</taxon>
        <taxon>Pseudomonadati</taxon>
        <taxon>Pseudomonadota</taxon>
        <taxon>Gammaproteobacteria</taxon>
        <taxon>Alteromonadales</taxon>
        <taxon>Shewanellaceae</taxon>
        <taxon>Shewanella</taxon>
    </lineage>
</organism>
<keyword evidence="4" id="KW-1185">Reference proteome</keyword>
<reference evidence="2 4" key="1">
    <citation type="journal article" date="2022" name="bioRxiv">
        <title>Prophages regulate Shewanella fidelis 3313 motility and biofilm formation: implications for gut colonization dynamics in Ciona robusta.</title>
        <authorList>
            <person name="Natarajan O."/>
            <person name="Gibboney S.L."/>
            <person name="Young M.N."/>
            <person name="Lim S.J."/>
            <person name="Pluta N."/>
            <person name="Atkinson C.G."/>
            <person name="Leigh B.A."/>
            <person name="Liberti A."/>
            <person name="Kees E.D."/>
            <person name="Breitbart M."/>
            <person name="Gralnick J.A."/>
            <person name="Dishaw L.J."/>
        </authorList>
    </citation>
    <scope>NUCLEOTIDE SEQUENCE [LARGE SCALE GENOMIC DNA]</scope>
    <source>
        <strain evidence="2 4">JG4066</strain>
    </source>
</reference>